<sequence>MKSKLKNFSLILLGTFLVAFGTYFFLAPNKIAAGGISGAAIIINSIFPKVPIGILMMAMEVILFTIGILVIGPVFGGKTVFCSFTISGMMLLLEWLFPKLHPLSNDVLVQLIFGILISGLGMGIVFNQGASTGGTDIIGKIINKYFKISIGKSVLIPDIVITAAASLVFGIDKGLYAILGVIINSTIIDKVIKSINTYKHVAIISNEGEKIKSYIVDKLERSATVYYAKGAYKNNEREVITTVISRKEFFKLKEYISLIDNRAFITVNEINEVLGEGFQNII</sequence>
<dbReference type="InterPro" id="IPR003740">
    <property type="entry name" value="YitT"/>
</dbReference>
<keyword evidence="4 6" id="KW-1133">Transmembrane helix</keyword>
<feature type="transmembrane region" description="Helical" evidence="6">
    <location>
        <begin position="31"/>
        <end position="50"/>
    </location>
</feature>
<reference evidence="8 9" key="1">
    <citation type="journal article" date="2015" name="J. Biotechnol.">
        <title>Complete genome sequence of a malodorant-producing acetogen, Clostridium scatologenes ATCC 25775(T).</title>
        <authorList>
            <person name="Zhu Z."/>
            <person name="Guo T."/>
            <person name="Zheng H."/>
            <person name="Song T."/>
            <person name="Ouyang P."/>
            <person name="Xie J."/>
        </authorList>
    </citation>
    <scope>NUCLEOTIDE SEQUENCE [LARGE SCALE GENOMIC DNA]</scope>
    <source>
        <strain evidence="8 9">ATCC 25775</strain>
    </source>
</reference>
<dbReference type="KEGG" id="csq:CSCA_4666"/>
<comment type="subcellular location">
    <subcellularLocation>
        <location evidence="1">Cell membrane</location>
        <topology evidence="1">Multi-pass membrane protein</topology>
    </subcellularLocation>
</comment>
<evidence type="ECO:0000313" key="8">
    <source>
        <dbReference type="EMBL" id="AKA71791.1"/>
    </source>
</evidence>
<gene>
    <name evidence="8" type="ORF">CSCA_4666</name>
</gene>
<feature type="transmembrane region" description="Helical" evidence="6">
    <location>
        <begin position="107"/>
        <end position="127"/>
    </location>
</feature>
<dbReference type="Proteomes" id="UP000033115">
    <property type="component" value="Chromosome"/>
</dbReference>
<dbReference type="Pfam" id="PF02588">
    <property type="entry name" value="YitT_membrane"/>
    <property type="match status" value="1"/>
</dbReference>
<evidence type="ECO:0000256" key="1">
    <source>
        <dbReference type="ARBA" id="ARBA00004651"/>
    </source>
</evidence>
<evidence type="ECO:0000256" key="6">
    <source>
        <dbReference type="SAM" id="Phobius"/>
    </source>
</evidence>
<keyword evidence="5 6" id="KW-0472">Membrane</keyword>
<evidence type="ECO:0000256" key="5">
    <source>
        <dbReference type="ARBA" id="ARBA00023136"/>
    </source>
</evidence>
<keyword evidence="2" id="KW-1003">Cell membrane</keyword>
<dbReference type="HOGENOM" id="CLU_063199_0_0_9"/>
<protein>
    <recommendedName>
        <fullName evidence="7">DUF2179 domain-containing protein</fullName>
    </recommendedName>
</protein>
<accession>A0A0E3GSB7</accession>
<proteinExistence type="predicted"/>
<keyword evidence="9" id="KW-1185">Reference proteome</keyword>
<dbReference type="Pfam" id="PF10035">
    <property type="entry name" value="DUF2179"/>
    <property type="match status" value="1"/>
</dbReference>
<feature type="transmembrane region" description="Helical" evidence="6">
    <location>
        <begin position="62"/>
        <end position="87"/>
    </location>
</feature>
<evidence type="ECO:0000256" key="3">
    <source>
        <dbReference type="ARBA" id="ARBA00022692"/>
    </source>
</evidence>
<feature type="transmembrane region" description="Helical" evidence="6">
    <location>
        <begin position="148"/>
        <end position="169"/>
    </location>
</feature>
<dbReference type="InterPro" id="IPR015867">
    <property type="entry name" value="N-reg_PII/ATP_PRibTrfase_C"/>
</dbReference>
<keyword evidence="3 6" id="KW-0812">Transmembrane</keyword>
<evidence type="ECO:0000259" key="7">
    <source>
        <dbReference type="Pfam" id="PF10035"/>
    </source>
</evidence>
<evidence type="ECO:0000256" key="4">
    <source>
        <dbReference type="ARBA" id="ARBA00022989"/>
    </source>
</evidence>
<dbReference type="PIRSF" id="PIRSF006483">
    <property type="entry name" value="Membrane_protein_YitT"/>
    <property type="match status" value="1"/>
</dbReference>
<organism evidence="8 9">
    <name type="scientific">Clostridium scatologenes</name>
    <dbReference type="NCBI Taxonomy" id="1548"/>
    <lineage>
        <taxon>Bacteria</taxon>
        <taxon>Bacillati</taxon>
        <taxon>Bacillota</taxon>
        <taxon>Clostridia</taxon>
        <taxon>Eubacteriales</taxon>
        <taxon>Clostridiaceae</taxon>
        <taxon>Clostridium</taxon>
    </lineage>
</organism>
<dbReference type="InterPro" id="IPR051461">
    <property type="entry name" value="UPF0750_membrane"/>
</dbReference>
<dbReference type="InterPro" id="IPR019264">
    <property type="entry name" value="DUF2179"/>
</dbReference>
<dbReference type="AlphaFoldDB" id="A0A0E3GSB7"/>
<name>A0A0E3GSB7_CLOSL</name>
<evidence type="ECO:0000313" key="9">
    <source>
        <dbReference type="Proteomes" id="UP000033115"/>
    </source>
</evidence>
<dbReference type="PANTHER" id="PTHR33545">
    <property type="entry name" value="UPF0750 MEMBRANE PROTEIN YITT-RELATED"/>
    <property type="match status" value="1"/>
</dbReference>
<dbReference type="PANTHER" id="PTHR33545:SF9">
    <property type="entry name" value="UPF0750 MEMBRANE PROTEIN YITE"/>
    <property type="match status" value="1"/>
</dbReference>
<feature type="domain" description="DUF2179" evidence="7">
    <location>
        <begin position="221"/>
        <end position="275"/>
    </location>
</feature>
<evidence type="ECO:0000256" key="2">
    <source>
        <dbReference type="ARBA" id="ARBA00022475"/>
    </source>
</evidence>
<dbReference type="EMBL" id="CP009933">
    <property type="protein sequence ID" value="AKA71791.1"/>
    <property type="molecule type" value="Genomic_DNA"/>
</dbReference>
<dbReference type="Gene3D" id="3.30.70.120">
    <property type="match status" value="1"/>
</dbReference>
<dbReference type="CDD" id="cd16380">
    <property type="entry name" value="YitT_C"/>
    <property type="match status" value="1"/>
</dbReference>
<feature type="transmembrane region" description="Helical" evidence="6">
    <location>
        <begin position="7"/>
        <end position="25"/>
    </location>
</feature>
<dbReference type="GO" id="GO:0005886">
    <property type="term" value="C:plasma membrane"/>
    <property type="evidence" value="ECO:0007669"/>
    <property type="project" value="UniProtKB-SubCell"/>
</dbReference>
<dbReference type="STRING" id="1548.CSCA_4666"/>
<dbReference type="RefSeq" id="WP_029163015.1">
    <property type="nucleotide sequence ID" value="NZ_CP009933.1"/>
</dbReference>